<protein>
    <recommendedName>
        <fullName evidence="5">ABC transporter domain-containing protein</fullName>
    </recommendedName>
</protein>
<dbReference type="GO" id="GO:0042626">
    <property type="term" value="F:ATPase-coupled transmembrane transporter activity"/>
    <property type="evidence" value="ECO:0007669"/>
    <property type="project" value="TreeGrafter"/>
</dbReference>
<keyword evidence="3" id="KW-0547">Nucleotide-binding</keyword>
<feature type="non-terminal residue" evidence="6">
    <location>
        <position position="1"/>
    </location>
</feature>
<evidence type="ECO:0000259" key="5">
    <source>
        <dbReference type="Pfam" id="PF00005"/>
    </source>
</evidence>
<dbReference type="Pfam" id="PF00005">
    <property type="entry name" value="ABC_tran"/>
    <property type="match status" value="1"/>
</dbReference>
<organism evidence="6 7">
    <name type="scientific">Lepidopterella palustris CBS 459.81</name>
    <dbReference type="NCBI Taxonomy" id="1314670"/>
    <lineage>
        <taxon>Eukaryota</taxon>
        <taxon>Fungi</taxon>
        <taxon>Dikarya</taxon>
        <taxon>Ascomycota</taxon>
        <taxon>Pezizomycotina</taxon>
        <taxon>Dothideomycetes</taxon>
        <taxon>Pleosporomycetidae</taxon>
        <taxon>Mytilinidiales</taxon>
        <taxon>Argynnaceae</taxon>
        <taxon>Lepidopterella</taxon>
    </lineage>
</organism>
<dbReference type="InterPro" id="IPR027417">
    <property type="entry name" value="P-loop_NTPase"/>
</dbReference>
<dbReference type="OrthoDB" id="6500128at2759"/>
<dbReference type="PANTHER" id="PTHR24223:SF443">
    <property type="entry name" value="MULTIDRUG-RESISTANCE LIKE PROTEIN 1, ISOFORM I"/>
    <property type="match status" value="1"/>
</dbReference>
<dbReference type="Gene3D" id="3.40.50.300">
    <property type="entry name" value="P-loop containing nucleotide triphosphate hydrolases"/>
    <property type="match status" value="1"/>
</dbReference>
<proteinExistence type="predicted"/>
<dbReference type="InterPro" id="IPR050173">
    <property type="entry name" value="ABC_transporter_C-like"/>
</dbReference>
<dbReference type="PANTHER" id="PTHR24223">
    <property type="entry name" value="ATP-BINDING CASSETTE SUB-FAMILY C"/>
    <property type="match status" value="1"/>
</dbReference>
<dbReference type="SUPFAM" id="SSF52540">
    <property type="entry name" value="P-loop containing nucleoside triphosphate hydrolases"/>
    <property type="match status" value="1"/>
</dbReference>
<dbReference type="AlphaFoldDB" id="A0A8E2EHZ1"/>
<gene>
    <name evidence="6" type="ORF">K432DRAFT_282990</name>
</gene>
<feature type="non-terminal residue" evidence="6">
    <location>
        <position position="108"/>
    </location>
</feature>
<dbReference type="GO" id="GO:0000329">
    <property type="term" value="C:fungal-type vacuole membrane"/>
    <property type="evidence" value="ECO:0007669"/>
    <property type="project" value="UniProtKB-ARBA"/>
</dbReference>
<sequence length="108" mass="11565">ADIPPKDQNLTTSHLPENWPLNGSVRFQNLAASYAGAGNPVLHSIDLDIRASEKISLCGRMSSGKSSLVAALFGLLHQQPGRALINDIPTNGVTLAVLRIRIVVMPQE</sequence>
<name>A0A8E2EHZ1_9PEZI</name>
<dbReference type="GO" id="GO:0016887">
    <property type="term" value="F:ATP hydrolysis activity"/>
    <property type="evidence" value="ECO:0007669"/>
    <property type="project" value="InterPro"/>
</dbReference>
<evidence type="ECO:0000313" key="7">
    <source>
        <dbReference type="Proteomes" id="UP000250266"/>
    </source>
</evidence>
<keyword evidence="4" id="KW-0067">ATP-binding</keyword>
<evidence type="ECO:0000256" key="2">
    <source>
        <dbReference type="ARBA" id="ARBA00022737"/>
    </source>
</evidence>
<dbReference type="Proteomes" id="UP000250266">
    <property type="component" value="Unassembled WGS sequence"/>
</dbReference>
<reference evidence="6 7" key="1">
    <citation type="journal article" date="2016" name="Nat. Commun.">
        <title>Ectomycorrhizal ecology is imprinted in the genome of the dominant symbiotic fungus Cenococcum geophilum.</title>
        <authorList>
            <consortium name="DOE Joint Genome Institute"/>
            <person name="Peter M."/>
            <person name="Kohler A."/>
            <person name="Ohm R.A."/>
            <person name="Kuo A."/>
            <person name="Krutzmann J."/>
            <person name="Morin E."/>
            <person name="Arend M."/>
            <person name="Barry K.W."/>
            <person name="Binder M."/>
            <person name="Choi C."/>
            <person name="Clum A."/>
            <person name="Copeland A."/>
            <person name="Grisel N."/>
            <person name="Haridas S."/>
            <person name="Kipfer T."/>
            <person name="LaButti K."/>
            <person name="Lindquist E."/>
            <person name="Lipzen A."/>
            <person name="Maire R."/>
            <person name="Meier B."/>
            <person name="Mihaltcheva S."/>
            <person name="Molinier V."/>
            <person name="Murat C."/>
            <person name="Poggeler S."/>
            <person name="Quandt C.A."/>
            <person name="Sperisen C."/>
            <person name="Tritt A."/>
            <person name="Tisserant E."/>
            <person name="Crous P.W."/>
            <person name="Henrissat B."/>
            <person name="Nehls U."/>
            <person name="Egli S."/>
            <person name="Spatafora J.W."/>
            <person name="Grigoriev I.V."/>
            <person name="Martin F.M."/>
        </authorList>
    </citation>
    <scope>NUCLEOTIDE SEQUENCE [LARGE SCALE GENOMIC DNA]</scope>
    <source>
        <strain evidence="6 7">CBS 459.81</strain>
    </source>
</reference>
<dbReference type="EMBL" id="KV744843">
    <property type="protein sequence ID" value="OCK84174.1"/>
    <property type="molecule type" value="Genomic_DNA"/>
</dbReference>
<feature type="domain" description="ABC transporter" evidence="5">
    <location>
        <begin position="42"/>
        <end position="108"/>
    </location>
</feature>
<dbReference type="GO" id="GO:0012505">
    <property type="term" value="C:endomembrane system"/>
    <property type="evidence" value="ECO:0007669"/>
    <property type="project" value="UniProtKB-SubCell"/>
</dbReference>
<dbReference type="GO" id="GO:0005524">
    <property type="term" value="F:ATP binding"/>
    <property type="evidence" value="ECO:0007669"/>
    <property type="project" value="UniProtKB-KW"/>
</dbReference>
<keyword evidence="7" id="KW-1185">Reference proteome</keyword>
<evidence type="ECO:0000256" key="3">
    <source>
        <dbReference type="ARBA" id="ARBA00022741"/>
    </source>
</evidence>
<comment type="subcellular location">
    <subcellularLocation>
        <location evidence="1">Endomembrane system</location>
        <topology evidence="1">Multi-pass membrane protein</topology>
    </subcellularLocation>
</comment>
<evidence type="ECO:0000256" key="1">
    <source>
        <dbReference type="ARBA" id="ARBA00004127"/>
    </source>
</evidence>
<evidence type="ECO:0000313" key="6">
    <source>
        <dbReference type="EMBL" id="OCK84174.1"/>
    </source>
</evidence>
<dbReference type="InterPro" id="IPR003439">
    <property type="entry name" value="ABC_transporter-like_ATP-bd"/>
</dbReference>
<keyword evidence="2" id="KW-0677">Repeat</keyword>
<evidence type="ECO:0000256" key="4">
    <source>
        <dbReference type="ARBA" id="ARBA00022840"/>
    </source>
</evidence>
<accession>A0A8E2EHZ1</accession>